<reference evidence="7" key="1">
    <citation type="submission" date="2020-05" db="EMBL/GenBank/DDBJ databases">
        <authorList>
            <person name="Chiriac C."/>
            <person name="Salcher M."/>
            <person name="Ghai R."/>
            <person name="Kavagutti S V."/>
        </authorList>
    </citation>
    <scope>NUCLEOTIDE SEQUENCE</scope>
</reference>
<dbReference type="Gene3D" id="3.40.50.200">
    <property type="entry name" value="Peptidase S8/S53 domain"/>
    <property type="match status" value="2"/>
</dbReference>
<sequence length="958" mass="98610">MALTDTPHRATRRAAPRSSRRRRAHRRVATWTAIAASGVLVLPVEATSAAPAPATATAPDGALTDPALLDLLDEVPDAARVVVEVVTDDTASARADVRSLGAVVTGSVPGEVLQVSVAAGRVERLLDVAGADDVRLPRVANRPVRHLEAPRVEFGAVTGENVAVTDAAAWHAQGLRGGVRVGIIDFFDLSLWNPTEHGDVPPVERRFCRDTIQVGPNAPDNYCTSPTQGVAYAHGVAVAEVVKDVAPDAELWLATVAGSSDLSAAIDWFAANGVRIVTRSLGAAYDGPGDGTGPLAAVVDRAASLGITWFNSAGNDAGGSYGRFTEGVDEQGYVDFLPGPGVDTTLTISTSGTFGRVGFDGIRWSDWNEPRSRVTDYRLEITTPFRTEVVDASQRAGAPPLEAVDLYIEGPIQLRIRRVATGGDPTPDVVEVGLFEGRLEYFQTEYSAAKPVVDSRSPALVAVGAIDPPTSARIAWYSSQGPTNDGRVKPDVSAPSCVSSSIFNPARFGIACFNGTSAAAPTAAGVAALLLARGLAGSGVPLAALTKHLVVDLGTPGADQAFGSGMVRLPPPPAAALDPTPTQYVPLAEPRRILDTRPASATPGARLGPHPRFTIIDVPLPADLAGATAVAIGVVSTDTAQPGYVQALPTLQGEIGASSTLNVAVPGQIQPNLAVVPVGARSTVTLYLFAGGNVVVDLLGAFRPAPVGPVAEGRFIAIDPVRVLDTRPESGGPVPTDWVPRRPEAGDTVRVEAIPAGASAAVVNVVADQAVASGFVRTQASGVAGLATSNGNFVPGVASGTLSIVPVGADGTISVFTSASTHLVVDLMGWITGPTSTPGRDGLFVPVAPTRVYDSRTIGGIHERGTDRRVQVSGGVVPAGASAVSMNLTSDQSAAPGYLTVHPADVGLPLISNLNYPTVVPQANAGMVRLSADGGLKTFVNQTTHVIIDVNGYFTGPT</sequence>
<dbReference type="PANTHER" id="PTHR43806:SF11">
    <property type="entry name" value="CEREVISIN-RELATED"/>
    <property type="match status" value="1"/>
</dbReference>
<evidence type="ECO:0000256" key="5">
    <source>
        <dbReference type="SAM" id="MobiDB-lite"/>
    </source>
</evidence>
<dbReference type="PANTHER" id="PTHR43806">
    <property type="entry name" value="PEPTIDASE S8"/>
    <property type="match status" value="1"/>
</dbReference>
<feature type="domain" description="Peptidase S8/S53" evidence="6">
    <location>
        <begin position="455"/>
        <end position="565"/>
    </location>
</feature>
<gene>
    <name evidence="7" type="ORF">UFOPK1493_01704</name>
</gene>
<proteinExistence type="inferred from homology"/>
<evidence type="ECO:0000256" key="1">
    <source>
        <dbReference type="ARBA" id="ARBA00011073"/>
    </source>
</evidence>
<dbReference type="GO" id="GO:0004252">
    <property type="term" value="F:serine-type endopeptidase activity"/>
    <property type="evidence" value="ECO:0007669"/>
    <property type="project" value="InterPro"/>
</dbReference>
<dbReference type="PROSITE" id="PS51892">
    <property type="entry name" value="SUBTILASE"/>
    <property type="match status" value="1"/>
</dbReference>
<name>A0A6J6D9B0_9ZZZZ</name>
<evidence type="ECO:0000256" key="4">
    <source>
        <dbReference type="ARBA" id="ARBA00022825"/>
    </source>
</evidence>
<feature type="region of interest" description="Disordered" evidence="5">
    <location>
        <begin position="1"/>
        <end position="26"/>
    </location>
</feature>
<evidence type="ECO:0000256" key="2">
    <source>
        <dbReference type="ARBA" id="ARBA00022670"/>
    </source>
</evidence>
<accession>A0A6J6D9B0</accession>
<evidence type="ECO:0000256" key="3">
    <source>
        <dbReference type="ARBA" id="ARBA00022801"/>
    </source>
</evidence>
<dbReference type="EMBL" id="CAEZSR010000055">
    <property type="protein sequence ID" value="CAB4559886.1"/>
    <property type="molecule type" value="Genomic_DNA"/>
</dbReference>
<comment type="similarity">
    <text evidence="1">Belongs to the peptidase S8 family.</text>
</comment>
<evidence type="ECO:0000259" key="6">
    <source>
        <dbReference type="Pfam" id="PF00082"/>
    </source>
</evidence>
<evidence type="ECO:0000313" key="7">
    <source>
        <dbReference type="EMBL" id="CAB4559886.1"/>
    </source>
</evidence>
<dbReference type="SUPFAM" id="SSF52743">
    <property type="entry name" value="Subtilisin-like"/>
    <property type="match status" value="1"/>
</dbReference>
<feature type="compositionally biased region" description="Basic residues" evidence="5">
    <location>
        <begin position="9"/>
        <end position="26"/>
    </location>
</feature>
<keyword evidence="3" id="KW-0378">Hydrolase</keyword>
<dbReference type="InterPro" id="IPR023828">
    <property type="entry name" value="Peptidase_S8_Ser-AS"/>
</dbReference>
<dbReference type="AlphaFoldDB" id="A0A6J6D9B0"/>
<dbReference type="InterPro" id="IPR036852">
    <property type="entry name" value="Peptidase_S8/S53_dom_sf"/>
</dbReference>
<dbReference type="InterPro" id="IPR000209">
    <property type="entry name" value="Peptidase_S8/S53_dom"/>
</dbReference>
<organism evidence="7">
    <name type="scientific">freshwater metagenome</name>
    <dbReference type="NCBI Taxonomy" id="449393"/>
    <lineage>
        <taxon>unclassified sequences</taxon>
        <taxon>metagenomes</taxon>
        <taxon>ecological metagenomes</taxon>
    </lineage>
</organism>
<dbReference type="InterPro" id="IPR050131">
    <property type="entry name" value="Peptidase_S8_subtilisin-like"/>
</dbReference>
<dbReference type="GO" id="GO:0006508">
    <property type="term" value="P:proteolysis"/>
    <property type="evidence" value="ECO:0007669"/>
    <property type="project" value="UniProtKB-KW"/>
</dbReference>
<dbReference type="Pfam" id="PF00082">
    <property type="entry name" value="Peptidase_S8"/>
    <property type="match status" value="1"/>
</dbReference>
<protein>
    <submittedName>
        <fullName evidence="7">Unannotated protein</fullName>
    </submittedName>
</protein>
<keyword evidence="4" id="KW-0720">Serine protease</keyword>
<keyword evidence="2" id="KW-0645">Protease</keyword>
<dbReference type="PROSITE" id="PS00138">
    <property type="entry name" value="SUBTILASE_SER"/>
    <property type="match status" value="1"/>
</dbReference>